<protein>
    <submittedName>
        <fullName evidence="2">Uncharacterized protein</fullName>
    </submittedName>
</protein>
<organism evidence="2 3">
    <name type="scientific">Mycolicibacterium sediminis</name>
    <dbReference type="NCBI Taxonomy" id="1286180"/>
    <lineage>
        <taxon>Bacteria</taxon>
        <taxon>Bacillati</taxon>
        <taxon>Actinomycetota</taxon>
        <taxon>Actinomycetes</taxon>
        <taxon>Mycobacteriales</taxon>
        <taxon>Mycobacteriaceae</taxon>
        <taxon>Mycolicibacterium</taxon>
    </lineage>
</organism>
<feature type="transmembrane region" description="Helical" evidence="1">
    <location>
        <begin position="68"/>
        <end position="88"/>
    </location>
</feature>
<keyword evidence="1" id="KW-1133">Transmembrane helix</keyword>
<evidence type="ECO:0000313" key="2">
    <source>
        <dbReference type="EMBL" id="BBY28512.1"/>
    </source>
</evidence>
<gene>
    <name evidence="2" type="ORF">MSEDJ_26080</name>
</gene>
<accession>A0A7I7QQM9</accession>
<name>A0A7I7QQM9_9MYCO</name>
<dbReference type="Proteomes" id="UP000467193">
    <property type="component" value="Chromosome"/>
</dbReference>
<keyword evidence="1" id="KW-0812">Transmembrane</keyword>
<dbReference type="KEGG" id="msei:MSEDJ_26080"/>
<sequence>MTVAAIVLGVIVAAAGAVLLAGDRKGADPAIRWEGMAATGLMFAVVGGPFWIAQGVCTLLATLDGATWWLWAWWLVAPTAGMAVRRLLPW</sequence>
<evidence type="ECO:0000313" key="3">
    <source>
        <dbReference type="Proteomes" id="UP000467193"/>
    </source>
</evidence>
<evidence type="ECO:0000256" key="1">
    <source>
        <dbReference type="SAM" id="Phobius"/>
    </source>
</evidence>
<keyword evidence="1" id="KW-0472">Membrane</keyword>
<reference evidence="2 3" key="1">
    <citation type="journal article" date="2019" name="Emerg. Microbes Infect.">
        <title>Comprehensive subspecies identification of 175 nontuberculous mycobacteria species based on 7547 genomic profiles.</title>
        <authorList>
            <person name="Matsumoto Y."/>
            <person name="Kinjo T."/>
            <person name="Motooka D."/>
            <person name="Nabeya D."/>
            <person name="Jung N."/>
            <person name="Uechi K."/>
            <person name="Horii T."/>
            <person name="Iida T."/>
            <person name="Fujita J."/>
            <person name="Nakamura S."/>
        </authorList>
    </citation>
    <scope>NUCLEOTIDE SEQUENCE [LARGE SCALE GENOMIC DNA]</scope>
    <source>
        <strain evidence="2 3">JCM 17899</strain>
    </source>
</reference>
<keyword evidence="3" id="KW-1185">Reference proteome</keyword>
<dbReference type="AlphaFoldDB" id="A0A7I7QQM9"/>
<proteinExistence type="predicted"/>
<feature type="transmembrane region" description="Helical" evidence="1">
    <location>
        <begin position="37"/>
        <end position="61"/>
    </location>
</feature>
<dbReference type="EMBL" id="AP022588">
    <property type="protein sequence ID" value="BBY28512.1"/>
    <property type="molecule type" value="Genomic_DNA"/>
</dbReference>